<dbReference type="GO" id="GO:0008270">
    <property type="term" value="F:zinc ion binding"/>
    <property type="evidence" value="ECO:0007669"/>
    <property type="project" value="UniProtKB-KW"/>
</dbReference>
<feature type="region of interest" description="Disordered" evidence="8">
    <location>
        <begin position="353"/>
        <end position="417"/>
    </location>
</feature>
<feature type="domain" description="PHD-type" evidence="10">
    <location>
        <begin position="136"/>
        <end position="257"/>
    </location>
</feature>
<evidence type="ECO:0000256" key="6">
    <source>
        <dbReference type="ARBA" id="ARBA00023242"/>
    </source>
</evidence>
<dbReference type="OrthoDB" id="20839at2759"/>
<comment type="caution">
    <text evidence="11">The sequence shown here is derived from an EMBL/GenBank/DDBJ whole genome shotgun (WGS) entry which is preliminary data.</text>
</comment>
<feature type="compositionally biased region" description="Low complexity" evidence="8">
    <location>
        <begin position="501"/>
        <end position="517"/>
    </location>
</feature>
<dbReference type="InterPro" id="IPR034732">
    <property type="entry name" value="EPHD"/>
</dbReference>
<dbReference type="GO" id="GO:0005634">
    <property type="term" value="C:nucleus"/>
    <property type="evidence" value="ECO:0007669"/>
    <property type="project" value="UniProtKB-SubCell"/>
</dbReference>
<dbReference type="GO" id="GO:0006357">
    <property type="term" value="P:regulation of transcription by RNA polymerase II"/>
    <property type="evidence" value="ECO:0007669"/>
    <property type="project" value="TreeGrafter"/>
</dbReference>
<reference evidence="11" key="2">
    <citation type="journal article" date="2018" name="Environ. Sci. Technol.">
        <title>The Toxicogenome of Hyalella azteca: A Model for Sediment Ecotoxicology and Evolutionary Toxicology.</title>
        <authorList>
            <person name="Poynton H.C."/>
            <person name="Hasenbein S."/>
            <person name="Benoit J.B."/>
            <person name="Sepulveda M.S."/>
            <person name="Poelchau M.F."/>
            <person name="Hughes D.S.T."/>
            <person name="Murali S.C."/>
            <person name="Chen S."/>
            <person name="Glastad K.M."/>
            <person name="Goodisman M.A.D."/>
            <person name="Werren J.H."/>
            <person name="Vineis J.H."/>
            <person name="Bowen J.L."/>
            <person name="Friedrich M."/>
            <person name="Jones J."/>
            <person name="Robertson H.M."/>
            <person name="Feyereisen R."/>
            <person name="Mechler-Hickson A."/>
            <person name="Mathers N."/>
            <person name="Lee C.E."/>
            <person name="Colbourne J.K."/>
            <person name="Biales A."/>
            <person name="Johnston J.S."/>
            <person name="Wellborn G.A."/>
            <person name="Rosendale A.J."/>
            <person name="Cridge A.G."/>
            <person name="Munoz-Torres M.C."/>
            <person name="Bain P.A."/>
            <person name="Manny A.R."/>
            <person name="Major K.M."/>
            <person name="Lambert F.N."/>
            <person name="Vulpe C.D."/>
            <person name="Tuck P."/>
            <person name="Blalock B.J."/>
            <person name="Lin Y.Y."/>
            <person name="Smith M.E."/>
            <person name="Ochoa-Acuna H."/>
            <person name="Chen M.M."/>
            <person name="Childers C.P."/>
            <person name="Qu J."/>
            <person name="Dugan S."/>
            <person name="Lee S.L."/>
            <person name="Chao H."/>
            <person name="Dinh H."/>
            <person name="Han Y."/>
            <person name="Doddapaneni H."/>
            <person name="Worley K.C."/>
            <person name="Muzny D.M."/>
            <person name="Gibbs R.A."/>
            <person name="Richards S."/>
        </authorList>
    </citation>
    <scope>NUCLEOTIDE SEQUENCE</scope>
    <source>
        <strain evidence="11">HAZT.00-mixed</strain>
        <tissue evidence="11">Whole organism</tissue>
    </source>
</reference>
<keyword evidence="3" id="KW-0677">Repeat</keyword>
<evidence type="ECO:0000256" key="1">
    <source>
        <dbReference type="ARBA" id="ARBA00004123"/>
    </source>
</evidence>
<keyword evidence="6" id="KW-0539">Nucleus</keyword>
<dbReference type="Gene3D" id="3.30.40.10">
    <property type="entry name" value="Zinc/RING finger domain, C3HC4 (zinc finger)"/>
    <property type="match status" value="2"/>
</dbReference>
<evidence type="ECO:0000259" key="10">
    <source>
        <dbReference type="PROSITE" id="PS51805"/>
    </source>
</evidence>
<proteinExistence type="predicted"/>
<dbReference type="InterPro" id="IPR001965">
    <property type="entry name" value="Znf_PHD"/>
</dbReference>
<reference evidence="11" key="3">
    <citation type="submission" date="2019-06" db="EMBL/GenBank/DDBJ databases">
        <authorList>
            <person name="Poynton C."/>
            <person name="Hasenbein S."/>
            <person name="Benoit J.B."/>
            <person name="Sepulveda M.S."/>
            <person name="Poelchau M.F."/>
            <person name="Murali S.C."/>
            <person name="Chen S."/>
            <person name="Glastad K.M."/>
            <person name="Werren J.H."/>
            <person name="Vineis J.H."/>
            <person name="Bowen J.L."/>
            <person name="Friedrich M."/>
            <person name="Jones J."/>
            <person name="Robertson H.M."/>
            <person name="Feyereisen R."/>
            <person name="Mechler-Hickson A."/>
            <person name="Mathers N."/>
            <person name="Lee C.E."/>
            <person name="Colbourne J.K."/>
            <person name="Biales A."/>
            <person name="Johnston J.S."/>
            <person name="Wellborn G.A."/>
            <person name="Rosendale A.J."/>
            <person name="Cridge A.G."/>
            <person name="Munoz-Torres M.C."/>
            <person name="Bain P.A."/>
            <person name="Manny A.R."/>
            <person name="Major K.M."/>
            <person name="Lambert F.N."/>
            <person name="Vulpe C.D."/>
            <person name="Tuck P."/>
            <person name="Blalock B.J."/>
            <person name="Lin Y.-Y."/>
            <person name="Smith M.E."/>
            <person name="Ochoa-Acuna H."/>
            <person name="Chen M.-J.M."/>
            <person name="Childers C.P."/>
            <person name="Qu J."/>
            <person name="Dugan S."/>
            <person name="Lee S.L."/>
            <person name="Chao H."/>
            <person name="Dinh H."/>
            <person name="Han Y."/>
            <person name="Doddapaneni H."/>
            <person name="Worley K.C."/>
            <person name="Muzny D.M."/>
            <person name="Gibbs R.A."/>
            <person name="Richards S."/>
        </authorList>
    </citation>
    <scope>NUCLEOTIDE SEQUENCE</scope>
    <source>
        <strain evidence="11">HAZT.00-mixed</strain>
        <tissue evidence="11">Whole organism</tissue>
    </source>
</reference>
<dbReference type="InterPro" id="IPR019786">
    <property type="entry name" value="Zinc_finger_PHD-type_CS"/>
</dbReference>
<gene>
    <name evidence="11" type="ORF">HAZT_HAZT003329</name>
</gene>
<reference evidence="11" key="1">
    <citation type="submission" date="2014-08" db="EMBL/GenBank/DDBJ databases">
        <authorList>
            <person name="Murali S."/>
            <person name="Richards S."/>
            <person name="Bandaranaike D."/>
            <person name="Bellair M."/>
            <person name="Blankenburg K."/>
            <person name="Chao H."/>
            <person name="Dinh H."/>
            <person name="Doddapaneni H."/>
            <person name="Dugan-Rocha S."/>
            <person name="Elkadiri S."/>
            <person name="Gnanaolivu R."/>
            <person name="Hughes D."/>
            <person name="Lee S."/>
            <person name="Li M."/>
            <person name="Ming W."/>
            <person name="Munidasa M."/>
            <person name="Muniz J."/>
            <person name="Nguyen L."/>
            <person name="Osuji N."/>
            <person name="Pu L.-L."/>
            <person name="Puazo M."/>
            <person name="Skinner E."/>
            <person name="Qu C."/>
            <person name="Quiroz J."/>
            <person name="Raj R."/>
            <person name="Weissenberger G."/>
            <person name="Xin Y."/>
            <person name="Zou X."/>
            <person name="Han Y."/>
            <person name="Worley K."/>
            <person name="Muzny D."/>
            <person name="Gibbs R."/>
        </authorList>
    </citation>
    <scope>NUCLEOTIDE SEQUENCE</scope>
    <source>
        <strain evidence="11">HAZT.00-mixed</strain>
        <tissue evidence="11">Whole organism</tissue>
    </source>
</reference>
<feature type="region of interest" description="Disordered" evidence="8">
    <location>
        <begin position="496"/>
        <end position="517"/>
    </location>
</feature>
<dbReference type="PROSITE" id="PS01359">
    <property type="entry name" value="ZF_PHD_1"/>
    <property type="match status" value="1"/>
</dbReference>
<protein>
    <recommendedName>
        <fullName evidence="12">PHD-type domain-containing protein</fullName>
    </recommendedName>
</protein>
<dbReference type="PANTHER" id="PTHR13793">
    <property type="entry name" value="PHD FINGER PROTEINS"/>
    <property type="match status" value="1"/>
</dbReference>
<evidence type="ECO:0000256" key="8">
    <source>
        <dbReference type="SAM" id="MobiDB-lite"/>
    </source>
</evidence>
<feature type="compositionally biased region" description="Low complexity" evidence="8">
    <location>
        <begin position="353"/>
        <end position="375"/>
    </location>
</feature>
<dbReference type="SMART" id="SM00249">
    <property type="entry name" value="PHD"/>
    <property type="match status" value="2"/>
</dbReference>
<dbReference type="AlphaFoldDB" id="A0A6A0GQ93"/>
<dbReference type="PROSITE" id="PS50016">
    <property type="entry name" value="ZF_PHD_2"/>
    <property type="match status" value="1"/>
</dbReference>
<dbReference type="CDD" id="cd15572">
    <property type="entry name" value="PHD_BRPF"/>
    <property type="match status" value="1"/>
</dbReference>
<sequence length="557" mass="61576">MCYIICGLSLERQLLGFSPHYYQIRGENAPRAGGGDRREAENLEPVLMHNLQLLMDRLEKESFFQAESSGRADSGVAAIDEDAVCCICMDGECQNSNVILFCDMCNLAVHQECYGVPYIPEGQWLCRRCLQSPSRAVDCALCPNKGGAFKQTDDSRWAHVVCAMWIPEVCFANTVFLEPIDSINNIPAARWKLTCYICKQRGVGACIQCNKANCYTAFHVTCAQQASLHMKIDAIRETSVSGTSVTVRKAAYCDMHTPHDAEQGEEGEVGGAAKRAAEAKAEWRLKMKKARKILAEKRSAAPMVALPTIPPDRIQELAGLADGVSRVSQFMHRLLAFWTLKRQSRNGVPLLRRLTSTHSSRRSNAANISNHSNANEGDVSVTSDQAAAPSPAPVPQDANKTLADDSESSKKRKDPNDIFGQKFTISFMPSIIPKPPLFTKPAESVKQPQERSVIMKAFSLKLSNIFLNLDLYRCFNESKKSDAGGPKKKRKLLTGVNENIPTAKTSSKTPSRPSSPFDDFKPDPLRCVGVGQSLRNVLLVSTIEFCIYWNKSFSLQN</sequence>
<comment type="subcellular location">
    <subcellularLocation>
        <location evidence="1">Nucleus</location>
    </subcellularLocation>
</comment>
<dbReference type="InterPro" id="IPR013083">
    <property type="entry name" value="Znf_RING/FYVE/PHD"/>
</dbReference>
<keyword evidence="4 7" id="KW-0863">Zinc-finger</keyword>
<evidence type="ECO:0008006" key="12">
    <source>
        <dbReference type="Google" id="ProtNLM"/>
    </source>
</evidence>
<dbReference type="SUPFAM" id="SSF57903">
    <property type="entry name" value="FYVE/PHD zinc finger"/>
    <property type="match status" value="1"/>
</dbReference>
<dbReference type="EMBL" id="JQDR03016900">
    <property type="protein sequence ID" value="KAA0184529.1"/>
    <property type="molecule type" value="Genomic_DNA"/>
</dbReference>
<evidence type="ECO:0000256" key="4">
    <source>
        <dbReference type="ARBA" id="ARBA00022771"/>
    </source>
</evidence>
<dbReference type="InterPro" id="IPR019787">
    <property type="entry name" value="Znf_PHD-finger"/>
</dbReference>
<dbReference type="FunFam" id="3.30.40.10:FF:000007">
    <property type="entry name" value="Bromodomain containing 1, isoform CRA_b"/>
    <property type="match status" value="1"/>
</dbReference>
<keyword evidence="2" id="KW-0479">Metal-binding</keyword>
<dbReference type="InterPro" id="IPR050701">
    <property type="entry name" value="Histone_Mod_Regulator"/>
</dbReference>
<accession>A0A6A0GQ93</accession>
<dbReference type="FunFam" id="3.30.40.10:FF:000008">
    <property type="entry name" value="Bromodomain containing 1, isoform CRA_a"/>
    <property type="match status" value="1"/>
</dbReference>
<evidence type="ECO:0000256" key="2">
    <source>
        <dbReference type="ARBA" id="ARBA00022723"/>
    </source>
</evidence>
<dbReference type="Proteomes" id="UP000711488">
    <property type="component" value="Unassembled WGS sequence"/>
</dbReference>
<dbReference type="PROSITE" id="PS51805">
    <property type="entry name" value="EPHD"/>
    <property type="match status" value="1"/>
</dbReference>
<dbReference type="Pfam" id="PF13831">
    <property type="entry name" value="PHD_2"/>
    <property type="match status" value="1"/>
</dbReference>
<evidence type="ECO:0000313" key="11">
    <source>
        <dbReference type="EMBL" id="KAA0184529.1"/>
    </source>
</evidence>
<keyword evidence="5" id="KW-0862">Zinc</keyword>
<evidence type="ECO:0000256" key="5">
    <source>
        <dbReference type="ARBA" id="ARBA00022833"/>
    </source>
</evidence>
<evidence type="ECO:0000259" key="9">
    <source>
        <dbReference type="PROSITE" id="PS50016"/>
    </source>
</evidence>
<evidence type="ECO:0000256" key="3">
    <source>
        <dbReference type="ARBA" id="ARBA00022737"/>
    </source>
</evidence>
<organism evidence="11">
    <name type="scientific">Hyalella azteca</name>
    <name type="common">Amphipod</name>
    <dbReference type="NCBI Taxonomy" id="294128"/>
    <lineage>
        <taxon>Eukaryota</taxon>
        <taxon>Metazoa</taxon>
        <taxon>Ecdysozoa</taxon>
        <taxon>Arthropoda</taxon>
        <taxon>Crustacea</taxon>
        <taxon>Multicrustacea</taxon>
        <taxon>Malacostraca</taxon>
        <taxon>Eumalacostraca</taxon>
        <taxon>Peracarida</taxon>
        <taxon>Amphipoda</taxon>
        <taxon>Senticaudata</taxon>
        <taxon>Talitrida</taxon>
        <taxon>Talitroidea</taxon>
        <taxon>Hyalellidae</taxon>
        <taxon>Hyalella</taxon>
    </lineage>
</organism>
<evidence type="ECO:0000256" key="7">
    <source>
        <dbReference type="PROSITE-ProRule" id="PRU00146"/>
    </source>
</evidence>
<dbReference type="PANTHER" id="PTHR13793:SF107">
    <property type="entry name" value="BROMODOMAIN-CONTAINING PROTEIN HOMOLOG"/>
    <property type="match status" value="1"/>
</dbReference>
<dbReference type="InterPro" id="IPR011011">
    <property type="entry name" value="Znf_FYVE_PHD"/>
</dbReference>
<feature type="domain" description="PHD-type" evidence="9">
    <location>
        <begin position="82"/>
        <end position="132"/>
    </location>
</feature>
<dbReference type="Pfam" id="PF13832">
    <property type="entry name" value="zf-HC5HC2H_2"/>
    <property type="match status" value="1"/>
</dbReference>
<name>A0A6A0GQ93_HYAAZ</name>